<proteinExistence type="inferred from homology"/>
<dbReference type="InterPro" id="IPR013154">
    <property type="entry name" value="ADH-like_N"/>
</dbReference>
<dbReference type="InterPro" id="IPR013149">
    <property type="entry name" value="ADH-like_C"/>
</dbReference>
<dbReference type="Gene3D" id="3.90.180.10">
    <property type="entry name" value="Medium-chain alcohol dehydrogenases, catalytic domain"/>
    <property type="match status" value="1"/>
</dbReference>
<keyword evidence="7" id="KW-0007">Acetylation</keyword>
<dbReference type="Pfam" id="PF08240">
    <property type="entry name" value="ADH_N"/>
    <property type="match status" value="1"/>
</dbReference>
<dbReference type="RefSeq" id="WP_377345449.1">
    <property type="nucleotide sequence ID" value="NZ_JBHLTP010000003.1"/>
</dbReference>
<evidence type="ECO:0000313" key="10">
    <source>
        <dbReference type="EMBL" id="MFC0522928.1"/>
    </source>
</evidence>
<accession>A0ABV6LKX0</accession>
<keyword evidence="6" id="KW-0694">RNA-binding</keyword>
<dbReference type="InterPro" id="IPR014182">
    <property type="entry name" value="ADH_Zn_typ-1"/>
</dbReference>
<dbReference type="SMART" id="SM00829">
    <property type="entry name" value="PKS_ER"/>
    <property type="match status" value="1"/>
</dbReference>
<evidence type="ECO:0000256" key="4">
    <source>
        <dbReference type="ARBA" id="ARBA00022490"/>
    </source>
</evidence>
<dbReference type="PROSITE" id="PS01162">
    <property type="entry name" value="QOR_ZETA_CRYSTAL"/>
    <property type="match status" value="1"/>
</dbReference>
<evidence type="ECO:0000259" key="9">
    <source>
        <dbReference type="SMART" id="SM00829"/>
    </source>
</evidence>
<dbReference type="CDD" id="cd08252">
    <property type="entry name" value="AL_MDR"/>
    <property type="match status" value="1"/>
</dbReference>
<comment type="subunit">
    <text evidence="3">Homotetramer.</text>
</comment>
<comment type="similarity">
    <text evidence="2 8">Belongs to the zinc-containing alcohol dehydrogenase family. Quinone oxidoreductase subfamily.</text>
</comment>
<evidence type="ECO:0000313" key="11">
    <source>
        <dbReference type="Proteomes" id="UP001589836"/>
    </source>
</evidence>
<dbReference type="InterPro" id="IPR051603">
    <property type="entry name" value="Zinc-ADH_QOR/CCCR"/>
</dbReference>
<feature type="domain" description="Enoyl reductase (ER)" evidence="9">
    <location>
        <begin position="17"/>
        <end position="338"/>
    </location>
</feature>
<keyword evidence="5" id="KW-0521">NADP</keyword>
<evidence type="ECO:0000256" key="6">
    <source>
        <dbReference type="ARBA" id="ARBA00022884"/>
    </source>
</evidence>
<gene>
    <name evidence="10" type="ORF">ACFFGV_04895</name>
</gene>
<dbReference type="InterPro" id="IPR002364">
    <property type="entry name" value="Quin_OxRdtase/zeta-crystal_CS"/>
</dbReference>
<dbReference type="SUPFAM" id="SSF51735">
    <property type="entry name" value="NAD(P)-binding Rossmann-fold domains"/>
    <property type="match status" value="1"/>
</dbReference>
<dbReference type="Proteomes" id="UP001589836">
    <property type="component" value="Unassembled WGS sequence"/>
</dbReference>
<comment type="subcellular location">
    <subcellularLocation>
        <location evidence="1">Cytoplasm</location>
    </subcellularLocation>
</comment>
<evidence type="ECO:0000256" key="1">
    <source>
        <dbReference type="ARBA" id="ARBA00004496"/>
    </source>
</evidence>
<reference evidence="10 11" key="1">
    <citation type="submission" date="2024-09" db="EMBL/GenBank/DDBJ databases">
        <authorList>
            <person name="Sun Q."/>
            <person name="Mori K."/>
        </authorList>
    </citation>
    <scope>NUCLEOTIDE SEQUENCE [LARGE SCALE GENOMIC DNA]</scope>
    <source>
        <strain evidence="10 11">NCAIM B.02529</strain>
    </source>
</reference>
<evidence type="ECO:0000256" key="3">
    <source>
        <dbReference type="ARBA" id="ARBA00011881"/>
    </source>
</evidence>
<sequence length="342" mass="37353">MTEEMKAIGLYQHLPITNNESLVDVSIPKPRASGHDLVVQVKAVSVNPVDTKLRANGEEEETPKILGYDAAGIVTEVGEKVTLFQPGDEVYYAGSIDRPGTNSAYHAVDERIVGKKPATITFEEAAAMPLTSLTAYEGLYDRLGISRQETDNEGKSILIIGAAGGVGSIATQIASRAGLTVIGTASREETITWAQNHGAEYIINHHKALSTQLHDLGFPFVDYIFCLSSTADHWEEMVASIKPQGKIASIVETEEPLNLTALQSKSATFVWEFMFTRPLYQTEDMIEQHHILSELCSLIDKGYIDTTINETIEGLTAHNLQEAHRLVESGKMIGKVVVTAKE</sequence>
<dbReference type="Pfam" id="PF00107">
    <property type="entry name" value="ADH_zinc_N"/>
    <property type="match status" value="1"/>
</dbReference>
<evidence type="ECO:0000256" key="5">
    <source>
        <dbReference type="ARBA" id="ARBA00022857"/>
    </source>
</evidence>
<dbReference type="NCBIfam" id="TIGR02817">
    <property type="entry name" value="adh_fam_1"/>
    <property type="match status" value="1"/>
</dbReference>
<dbReference type="EMBL" id="JBHLTP010000003">
    <property type="protein sequence ID" value="MFC0522928.1"/>
    <property type="molecule type" value="Genomic_DNA"/>
</dbReference>
<dbReference type="SUPFAM" id="SSF50129">
    <property type="entry name" value="GroES-like"/>
    <property type="match status" value="1"/>
</dbReference>
<evidence type="ECO:0000256" key="8">
    <source>
        <dbReference type="RuleBase" id="RU364000"/>
    </source>
</evidence>
<dbReference type="InterPro" id="IPR036291">
    <property type="entry name" value="NAD(P)-bd_dom_sf"/>
</dbReference>
<keyword evidence="8" id="KW-0862">Zinc</keyword>
<keyword evidence="4" id="KW-0963">Cytoplasm</keyword>
<evidence type="ECO:0000256" key="7">
    <source>
        <dbReference type="ARBA" id="ARBA00022990"/>
    </source>
</evidence>
<comment type="caution">
    <text evidence="10">The sequence shown here is derived from an EMBL/GenBank/DDBJ whole genome shotgun (WGS) entry which is preliminary data.</text>
</comment>
<dbReference type="PANTHER" id="PTHR44154:SF1">
    <property type="entry name" value="QUINONE OXIDOREDUCTASE"/>
    <property type="match status" value="1"/>
</dbReference>
<protein>
    <recommendedName>
        <fullName evidence="8">Zinc-type alcohol dehydrogenase-like protein</fullName>
    </recommendedName>
</protein>
<dbReference type="InterPro" id="IPR011032">
    <property type="entry name" value="GroES-like_sf"/>
</dbReference>
<keyword evidence="11" id="KW-1185">Reference proteome</keyword>
<keyword evidence="8" id="KW-0479">Metal-binding</keyword>
<evidence type="ECO:0000256" key="2">
    <source>
        <dbReference type="ARBA" id="ARBA00010371"/>
    </source>
</evidence>
<name>A0ABV6LKX0_9BACI</name>
<organism evidence="10 11">
    <name type="scientific">Pontibacillus salicampi</name>
    <dbReference type="NCBI Taxonomy" id="1449801"/>
    <lineage>
        <taxon>Bacteria</taxon>
        <taxon>Bacillati</taxon>
        <taxon>Bacillota</taxon>
        <taxon>Bacilli</taxon>
        <taxon>Bacillales</taxon>
        <taxon>Bacillaceae</taxon>
        <taxon>Pontibacillus</taxon>
    </lineage>
</organism>
<dbReference type="PANTHER" id="PTHR44154">
    <property type="entry name" value="QUINONE OXIDOREDUCTASE"/>
    <property type="match status" value="1"/>
</dbReference>
<dbReference type="InterPro" id="IPR020843">
    <property type="entry name" value="ER"/>
</dbReference>
<keyword evidence="8" id="KW-0560">Oxidoreductase</keyword>
<dbReference type="Gene3D" id="3.40.50.720">
    <property type="entry name" value="NAD(P)-binding Rossmann-like Domain"/>
    <property type="match status" value="1"/>
</dbReference>